<organism evidence="2 3">
    <name type="scientific">Salinimicrobium profundisediminis</name>
    <dbReference type="NCBI Taxonomy" id="2994553"/>
    <lineage>
        <taxon>Bacteria</taxon>
        <taxon>Pseudomonadati</taxon>
        <taxon>Bacteroidota</taxon>
        <taxon>Flavobacteriia</taxon>
        <taxon>Flavobacteriales</taxon>
        <taxon>Flavobacteriaceae</taxon>
        <taxon>Salinimicrobium</taxon>
    </lineage>
</organism>
<dbReference type="RefSeq" id="WP_266068721.1">
    <property type="nucleotide sequence ID" value="NZ_JAPJDA010000006.1"/>
</dbReference>
<dbReference type="PANTHER" id="PTHR43685">
    <property type="entry name" value="GLYCOSYLTRANSFERASE"/>
    <property type="match status" value="1"/>
</dbReference>
<dbReference type="SUPFAM" id="SSF53448">
    <property type="entry name" value="Nucleotide-diphospho-sugar transferases"/>
    <property type="match status" value="1"/>
</dbReference>
<protein>
    <submittedName>
        <fullName evidence="2">Glycosyltransferase family A protein</fullName>
    </submittedName>
</protein>
<keyword evidence="3" id="KW-1185">Reference proteome</keyword>
<accession>A0A9X3CXV1</accession>
<name>A0A9X3CXV1_9FLAO</name>
<evidence type="ECO:0000259" key="1">
    <source>
        <dbReference type="Pfam" id="PF00535"/>
    </source>
</evidence>
<dbReference type="InterPro" id="IPR001173">
    <property type="entry name" value="Glyco_trans_2-like"/>
</dbReference>
<evidence type="ECO:0000313" key="2">
    <source>
        <dbReference type="EMBL" id="MCX2837489.1"/>
    </source>
</evidence>
<proteinExistence type="predicted"/>
<gene>
    <name evidence="2" type="ORF">OQ279_04930</name>
</gene>
<sequence length="280" mass="33042">MEYPIVSIIVPCFNHARYLDEALASVRQQTFSNWECIIVNDGSPDNTEEIAQSWVAKDGRFRYLYQLNKGVSSARNFGIFHSNGDFILPLDADDKISKEYIRLAMDAFRQEPDLTLVYSEAETFGTIEEKWKLQPFSLNNLARFNMIFCSAVFKKQDWCKIGGYDENMAIGLEDWDFWISLLKNGGKVKKLKEVCFFYRIKKVSRNTQISQNKQKKMFQYLSVKHAHFYVEQLGSFQKLIETVDRIKYENKIKLKSEKFVINLFFRTFFGFSIFKDKWRN</sequence>
<feature type="domain" description="Glycosyltransferase 2-like" evidence="1">
    <location>
        <begin position="7"/>
        <end position="136"/>
    </location>
</feature>
<dbReference type="AlphaFoldDB" id="A0A9X3CXV1"/>
<dbReference type="EMBL" id="JAPJDA010000006">
    <property type="protein sequence ID" value="MCX2837489.1"/>
    <property type="molecule type" value="Genomic_DNA"/>
</dbReference>
<dbReference type="PANTHER" id="PTHR43685:SF2">
    <property type="entry name" value="GLYCOSYLTRANSFERASE 2-LIKE DOMAIN-CONTAINING PROTEIN"/>
    <property type="match status" value="1"/>
</dbReference>
<evidence type="ECO:0000313" key="3">
    <source>
        <dbReference type="Proteomes" id="UP001148482"/>
    </source>
</evidence>
<dbReference type="InterPro" id="IPR029044">
    <property type="entry name" value="Nucleotide-diphossugar_trans"/>
</dbReference>
<dbReference type="InterPro" id="IPR050834">
    <property type="entry name" value="Glycosyltransf_2"/>
</dbReference>
<comment type="caution">
    <text evidence="2">The sequence shown here is derived from an EMBL/GenBank/DDBJ whole genome shotgun (WGS) entry which is preliminary data.</text>
</comment>
<dbReference type="Gene3D" id="3.90.550.10">
    <property type="entry name" value="Spore Coat Polysaccharide Biosynthesis Protein SpsA, Chain A"/>
    <property type="match status" value="1"/>
</dbReference>
<dbReference type="Pfam" id="PF00535">
    <property type="entry name" value="Glycos_transf_2"/>
    <property type="match status" value="1"/>
</dbReference>
<dbReference type="CDD" id="cd00761">
    <property type="entry name" value="Glyco_tranf_GTA_type"/>
    <property type="match status" value="1"/>
</dbReference>
<reference evidence="2" key="1">
    <citation type="submission" date="2022-11" db="EMBL/GenBank/DDBJ databases">
        <title>Salinimicrobium profundisediminis sp. nov., isolated from deep-sea sediment of the Mariana Trench.</title>
        <authorList>
            <person name="Fu H."/>
        </authorList>
    </citation>
    <scope>NUCLEOTIDE SEQUENCE</scope>
    <source>
        <strain evidence="2">MT39</strain>
    </source>
</reference>
<dbReference type="Proteomes" id="UP001148482">
    <property type="component" value="Unassembled WGS sequence"/>
</dbReference>